<reference evidence="1" key="1">
    <citation type="submission" date="2021-06" db="EMBL/GenBank/DDBJ databases">
        <title>Parelaphostrongylus tenuis whole genome reference sequence.</title>
        <authorList>
            <person name="Garwood T.J."/>
            <person name="Larsen P.A."/>
            <person name="Fountain-Jones N.M."/>
            <person name="Garbe J.R."/>
            <person name="Macchietto M.G."/>
            <person name="Kania S.A."/>
            <person name="Gerhold R.W."/>
            <person name="Richards J.E."/>
            <person name="Wolf T.M."/>
        </authorList>
    </citation>
    <scope>NUCLEOTIDE SEQUENCE</scope>
    <source>
        <strain evidence="1">MNPRO001-30</strain>
        <tissue evidence="1">Meninges</tissue>
    </source>
</reference>
<keyword evidence="2" id="KW-1185">Reference proteome</keyword>
<proteinExistence type="predicted"/>
<accession>A0AAD5M728</accession>
<comment type="caution">
    <text evidence="1">The sequence shown here is derived from an EMBL/GenBank/DDBJ whole genome shotgun (WGS) entry which is preliminary data.</text>
</comment>
<dbReference type="EMBL" id="JAHQIW010000987">
    <property type="protein sequence ID" value="KAJ1351033.1"/>
    <property type="molecule type" value="Genomic_DNA"/>
</dbReference>
<dbReference type="Proteomes" id="UP001196413">
    <property type="component" value="Unassembled WGS sequence"/>
</dbReference>
<organism evidence="1 2">
    <name type="scientific">Parelaphostrongylus tenuis</name>
    <name type="common">Meningeal worm</name>
    <dbReference type="NCBI Taxonomy" id="148309"/>
    <lineage>
        <taxon>Eukaryota</taxon>
        <taxon>Metazoa</taxon>
        <taxon>Ecdysozoa</taxon>
        <taxon>Nematoda</taxon>
        <taxon>Chromadorea</taxon>
        <taxon>Rhabditida</taxon>
        <taxon>Rhabditina</taxon>
        <taxon>Rhabditomorpha</taxon>
        <taxon>Strongyloidea</taxon>
        <taxon>Metastrongylidae</taxon>
        <taxon>Parelaphostrongylus</taxon>
    </lineage>
</organism>
<evidence type="ECO:0000313" key="2">
    <source>
        <dbReference type="Proteomes" id="UP001196413"/>
    </source>
</evidence>
<sequence length="84" mass="9790">MYYSADISPSLPLVLYYSMRWSTEFSPFCIPEKGEERLVSVFSMVPWHIQYSEVVQQVFLDLKALKMGMPADGISSLFDRRMNE</sequence>
<evidence type="ECO:0000313" key="1">
    <source>
        <dbReference type="EMBL" id="KAJ1351033.1"/>
    </source>
</evidence>
<dbReference type="AlphaFoldDB" id="A0AAD5M728"/>
<name>A0AAD5M728_PARTN</name>
<gene>
    <name evidence="1" type="ORF">KIN20_006969</name>
</gene>
<protein>
    <submittedName>
        <fullName evidence="1">Uncharacterized protein</fullName>
    </submittedName>
</protein>